<dbReference type="AlphaFoldDB" id="A0A0N0CSF6"/>
<dbReference type="Proteomes" id="UP000037778">
    <property type="component" value="Unassembled WGS sequence"/>
</dbReference>
<dbReference type="InterPro" id="IPR003318">
    <property type="entry name" value="Glyco_hydro70cat"/>
</dbReference>
<comment type="caution">
    <text evidence="5">The sequence shown here is derived from an EMBL/GenBank/DDBJ whole genome shotgun (WGS) entry which is preliminary data.</text>
</comment>
<protein>
    <submittedName>
        <fullName evidence="5">Glucosyltransferase-I</fullName>
    </submittedName>
</protein>
<evidence type="ECO:0000313" key="5">
    <source>
        <dbReference type="EMBL" id="KOY75921.1"/>
    </source>
</evidence>
<dbReference type="GO" id="GO:0046527">
    <property type="term" value="F:glucosyltransferase activity"/>
    <property type="evidence" value="ECO:0007669"/>
    <property type="project" value="InterPro"/>
</dbReference>
<dbReference type="Gene3D" id="2.30.30.420">
    <property type="entry name" value="glucansucrase"/>
    <property type="match status" value="1"/>
</dbReference>
<evidence type="ECO:0000256" key="3">
    <source>
        <dbReference type="SAM" id="Phobius"/>
    </source>
</evidence>
<dbReference type="GO" id="GO:0009250">
    <property type="term" value="P:glucan biosynthetic process"/>
    <property type="evidence" value="ECO:0007669"/>
    <property type="project" value="InterPro"/>
</dbReference>
<gene>
    <name evidence="5" type="ORF">RZ71_03460</name>
</gene>
<evidence type="ECO:0000256" key="2">
    <source>
        <dbReference type="ARBA" id="ARBA00022679"/>
    </source>
</evidence>
<keyword evidence="3" id="KW-1133">Transmembrane helix</keyword>
<keyword evidence="3" id="KW-0472">Membrane</keyword>
<dbReference type="Pfam" id="PF02324">
    <property type="entry name" value="Glyco_hydro_70"/>
    <property type="match status" value="1"/>
</dbReference>
<organism evidence="5 6">
    <name type="scientific">Apilactobacillus kunkeei</name>
    <dbReference type="NCBI Taxonomy" id="148814"/>
    <lineage>
        <taxon>Bacteria</taxon>
        <taxon>Bacillati</taxon>
        <taxon>Bacillota</taxon>
        <taxon>Bacilli</taxon>
        <taxon>Lactobacillales</taxon>
        <taxon>Lactobacillaceae</taxon>
        <taxon>Apilactobacillus</taxon>
    </lineage>
</organism>
<dbReference type="PATRIC" id="fig|148814.8.peg.1271"/>
<name>A0A0N0CSF6_9LACO</name>
<evidence type="ECO:0000256" key="1">
    <source>
        <dbReference type="ARBA" id="ARBA00022676"/>
    </source>
</evidence>
<evidence type="ECO:0000313" key="6">
    <source>
        <dbReference type="Proteomes" id="UP000037778"/>
    </source>
</evidence>
<keyword evidence="1" id="KW-0328">Glycosyltransferase</keyword>
<sequence>MKKGQLSFLRKKLLLSIATCAVVVATLFGIGLILSISNSKAETSGIVKPPYNPNNDYSVNNAFYKIDKQNISTVDGYLTFNTWYRPKMILRNGQKWEKSTEHDRRPILMAWWPSKRLETQYINFMNEYFDYGDDTYDITSSQSDLNAATQVIQKEIEMRITQTKSTKWLKAIIQEFIQDQSQYSLVKRDEKSNKLVDGQHKHFKIDDVKRLNKIF</sequence>
<keyword evidence="2 5" id="KW-0808">Transferase</keyword>
<reference evidence="5 6" key="1">
    <citation type="journal article" date="2015" name="Genome Biol. Evol.">
        <title>Functionally Structured Genomes in Lactobacillus kunkeei Colonizing the Honey Crop and Food Products of Honeybees and Stingless Bees.</title>
        <authorList>
            <person name="Tamarit D."/>
            <person name="Ellegaard K.M."/>
            <person name="Wikander J."/>
            <person name="Olofsson T."/>
            <person name="Vasquez A."/>
            <person name="Andersson S.G."/>
        </authorList>
    </citation>
    <scope>NUCLEOTIDE SEQUENCE [LARGE SCALE GENOMIC DNA]</scope>
    <source>
        <strain evidence="5 6">LAko</strain>
    </source>
</reference>
<dbReference type="EMBL" id="JXCY01000007">
    <property type="protein sequence ID" value="KOY75921.1"/>
    <property type="molecule type" value="Genomic_DNA"/>
</dbReference>
<proteinExistence type="predicted"/>
<accession>A0A0N0CSF6</accession>
<evidence type="ECO:0000259" key="4">
    <source>
        <dbReference type="Pfam" id="PF02324"/>
    </source>
</evidence>
<keyword evidence="3" id="KW-0812">Transmembrane</keyword>
<feature type="transmembrane region" description="Helical" evidence="3">
    <location>
        <begin position="12"/>
        <end position="34"/>
    </location>
</feature>
<feature type="domain" description="Glycoside hydrolase family 70 catalytic" evidence="4">
    <location>
        <begin position="107"/>
        <end position="187"/>
    </location>
</feature>
<dbReference type="RefSeq" id="WP_053792148.1">
    <property type="nucleotide sequence ID" value="NZ_JXCY01000007.1"/>
</dbReference>
<keyword evidence="6" id="KW-1185">Reference proteome</keyword>